<dbReference type="Pfam" id="PF05016">
    <property type="entry name" value="ParE_toxin"/>
    <property type="match status" value="1"/>
</dbReference>
<evidence type="ECO:0000313" key="2">
    <source>
        <dbReference type="EMBL" id="ETD22792.1"/>
    </source>
</evidence>
<protein>
    <recommendedName>
        <fullName evidence="4">RelE/StbE family addiction module toxin</fullName>
    </recommendedName>
</protein>
<dbReference type="Gene3D" id="3.30.2310.20">
    <property type="entry name" value="RelE-like"/>
    <property type="match status" value="1"/>
</dbReference>
<name>V8C6T9_9HELI</name>
<keyword evidence="3" id="KW-1185">Reference proteome</keyword>
<keyword evidence="1" id="KW-1277">Toxin-antitoxin system</keyword>
<dbReference type="HOGENOM" id="CLU_155761_3_0_7"/>
<dbReference type="Proteomes" id="UP000018731">
    <property type="component" value="Unassembled WGS sequence"/>
</dbReference>
<evidence type="ECO:0000256" key="1">
    <source>
        <dbReference type="ARBA" id="ARBA00022649"/>
    </source>
</evidence>
<dbReference type="InterPro" id="IPR007712">
    <property type="entry name" value="RelE/ParE_toxin"/>
</dbReference>
<evidence type="ECO:0008006" key="4">
    <source>
        <dbReference type="Google" id="ProtNLM"/>
    </source>
</evidence>
<comment type="caution">
    <text evidence="2">The sequence shown here is derived from an EMBL/GenBank/DDBJ whole genome shotgun (WGS) entry which is preliminary data.</text>
</comment>
<dbReference type="OrthoDB" id="9797723at2"/>
<dbReference type="PATRIC" id="fig|1357400.3.peg.2139"/>
<dbReference type="STRING" id="1357400.HMPREF2086_01591"/>
<accession>V8C6T9</accession>
<gene>
    <name evidence="2" type="ORF">HMPREF2086_01591</name>
</gene>
<sequence>MKYRVDMNKEVRKFLHTHPEVSAKFISALEQIAQNPFDNALDIKKLQGQSHKYRLRIGKYRLLYEIIDEQILIYAYKAQSRGDVYK</sequence>
<reference evidence="2 3" key="1">
    <citation type="journal article" date="2014" name="Genome Announc.">
        <title>Draft genome sequences of six enterohepatic helicobacter species isolated from humans and one from rhesus macaques.</title>
        <authorList>
            <person name="Shen Z."/>
            <person name="Sheh A."/>
            <person name="Young S.K."/>
            <person name="Abouelliel A."/>
            <person name="Ward D.V."/>
            <person name="Earl A.M."/>
            <person name="Fox J.G."/>
        </authorList>
    </citation>
    <scope>NUCLEOTIDE SEQUENCE [LARGE SCALE GENOMIC DNA]</scope>
    <source>
        <strain evidence="2 3">MIT 99-5501</strain>
    </source>
</reference>
<dbReference type="InterPro" id="IPR035093">
    <property type="entry name" value="RelE/ParE_toxin_dom_sf"/>
</dbReference>
<dbReference type="PANTHER" id="PTHR38813">
    <property type="match status" value="1"/>
</dbReference>
<dbReference type="RefSeq" id="WP_023928326.1">
    <property type="nucleotide sequence ID" value="NZ_KI669455.1"/>
</dbReference>
<dbReference type="AlphaFoldDB" id="V8C6T9"/>
<dbReference type="SUPFAM" id="SSF143011">
    <property type="entry name" value="RelE-like"/>
    <property type="match status" value="1"/>
</dbReference>
<dbReference type="PANTHER" id="PTHR38813:SF1">
    <property type="entry name" value="TOXIN RELE1-RELATED"/>
    <property type="match status" value="1"/>
</dbReference>
<dbReference type="InterPro" id="IPR052747">
    <property type="entry name" value="TA_system_RelE_toxin"/>
</dbReference>
<dbReference type="eggNOG" id="COG2026">
    <property type="taxonomic scope" value="Bacteria"/>
</dbReference>
<dbReference type="EMBL" id="AZJI01000007">
    <property type="protein sequence ID" value="ETD22792.1"/>
    <property type="molecule type" value="Genomic_DNA"/>
</dbReference>
<proteinExistence type="predicted"/>
<evidence type="ECO:0000313" key="3">
    <source>
        <dbReference type="Proteomes" id="UP000018731"/>
    </source>
</evidence>
<organism evidence="2 3">
    <name type="scientific">Helicobacter macacae MIT 99-5501</name>
    <dbReference type="NCBI Taxonomy" id="1357400"/>
    <lineage>
        <taxon>Bacteria</taxon>
        <taxon>Pseudomonadati</taxon>
        <taxon>Campylobacterota</taxon>
        <taxon>Epsilonproteobacteria</taxon>
        <taxon>Campylobacterales</taxon>
        <taxon>Helicobacteraceae</taxon>
        <taxon>Helicobacter</taxon>
    </lineage>
</organism>